<protein>
    <submittedName>
        <fullName evidence="4">Multimeric flavodoxin WrbA</fullName>
    </submittedName>
</protein>
<evidence type="ECO:0000256" key="2">
    <source>
        <dbReference type="ARBA" id="ARBA00022643"/>
    </source>
</evidence>
<dbReference type="Gene3D" id="3.40.50.360">
    <property type="match status" value="1"/>
</dbReference>
<evidence type="ECO:0000313" key="5">
    <source>
        <dbReference type="Proteomes" id="UP000183994"/>
    </source>
</evidence>
<gene>
    <name evidence="4" type="ORF">SAMN02745216_01289</name>
</gene>
<evidence type="ECO:0000313" key="4">
    <source>
        <dbReference type="EMBL" id="SHJ24498.1"/>
    </source>
</evidence>
<dbReference type="InterPro" id="IPR005025">
    <property type="entry name" value="FMN_Rdtase-like_dom"/>
</dbReference>
<keyword evidence="2" id="KW-0288">FMN</keyword>
<feature type="domain" description="NADPH-dependent FMN reductase-like" evidence="3">
    <location>
        <begin position="4"/>
        <end position="148"/>
    </location>
</feature>
<organism evidence="4 5">
    <name type="scientific">Desulfatibacillum alkenivorans DSM 16219</name>
    <dbReference type="NCBI Taxonomy" id="1121393"/>
    <lineage>
        <taxon>Bacteria</taxon>
        <taxon>Pseudomonadati</taxon>
        <taxon>Thermodesulfobacteriota</taxon>
        <taxon>Desulfobacteria</taxon>
        <taxon>Desulfobacterales</taxon>
        <taxon>Desulfatibacillaceae</taxon>
        <taxon>Desulfatibacillum</taxon>
    </lineage>
</organism>
<evidence type="ECO:0000259" key="3">
    <source>
        <dbReference type="Pfam" id="PF03358"/>
    </source>
</evidence>
<dbReference type="InterPro" id="IPR051796">
    <property type="entry name" value="ISF_SsuE-like"/>
</dbReference>
<dbReference type="InterPro" id="IPR029039">
    <property type="entry name" value="Flavoprotein-like_sf"/>
</dbReference>
<proteinExistence type="predicted"/>
<dbReference type="OrthoDB" id="9790975at2"/>
<sequence>MNPQIMGVSGSPIKNSNTDRLIKAVLESSGLEYEFVKLSRMNVKPCVACLGCKDDNICKVKDDFPALAEKVKKAGAVVVGGYSPYGAVDGFAKAFLERLFSFRHQNGFNRGRLAVAVGTGIGRGVPGMSEACEQIARALEMEGMTVLGKLNIVGNPECMVCGYGETCMMSALPMIHGDDLTVTPEKFRKVEDQAETWKKAEELGREIAEKLKTQLMM</sequence>
<keyword evidence="5" id="KW-1185">Reference proteome</keyword>
<accession>A0A1M6HQM1</accession>
<dbReference type="PANTHER" id="PTHR43278:SF1">
    <property type="entry name" value="IRON-SULFUR FLAVOPROTEIN MJ1083"/>
    <property type="match status" value="1"/>
</dbReference>
<dbReference type="GO" id="GO:0016491">
    <property type="term" value="F:oxidoreductase activity"/>
    <property type="evidence" value="ECO:0007669"/>
    <property type="project" value="InterPro"/>
</dbReference>
<reference evidence="5" key="1">
    <citation type="submission" date="2016-11" db="EMBL/GenBank/DDBJ databases">
        <authorList>
            <person name="Varghese N."/>
            <person name="Submissions S."/>
        </authorList>
    </citation>
    <scope>NUCLEOTIDE SEQUENCE [LARGE SCALE GENOMIC DNA]</scope>
    <source>
        <strain evidence="5">DSM 16219</strain>
    </source>
</reference>
<dbReference type="SUPFAM" id="SSF52218">
    <property type="entry name" value="Flavoproteins"/>
    <property type="match status" value="1"/>
</dbReference>
<name>A0A1M6HQM1_9BACT</name>
<dbReference type="EMBL" id="FQZU01000005">
    <property type="protein sequence ID" value="SHJ24498.1"/>
    <property type="molecule type" value="Genomic_DNA"/>
</dbReference>
<dbReference type="STRING" id="1121393.SAMN02745216_01289"/>
<dbReference type="Pfam" id="PF03358">
    <property type="entry name" value="FMN_red"/>
    <property type="match status" value="1"/>
</dbReference>
<dbReference type="RefSeq" id="WP_073474138.1">
    <property type="nucleotide sequence ID" value="NZ_FQZU01000005.1"/>
</dbReference>
<evidence type="ECO:0000256" key="1">
    <source>
        <dbReference type="ARBA" id="ARBA00022630"/>
    </source>
</evidence>
<dbReference type="AlphaFoldDB" id="A0A1M6HQM1"/>
<keyword evidence="1" id="KW-0285">Flavoprotein</keyword>
<dbReference type="Proteomes" id="UP000183994">
    <property type="component" value="Unassembled WGS sequence"/>
</dbReference>
<dbReference type="PANTHER" id="PTHR43278">
    <property type="entry name" value="NAD(P)H-DEPENDENT FMN-CONTAINING OXIDOREDUCTASE YWQN-RELATED"/>
    <property type="match status" value="1"/>
</dbReference>